<proteinExistence type="predicted"/>
<gene>
    <name evidence="1" type="ORF">HPS56_10655</name>
</gene>
<organism evidence="1 2">
    <name type="scientific">Xylanibacter muris</name>
    <dbReference type="NCBI Taxonomy" id="2736290"/>
    <lineage>
        <taxon>Bacteria</taxon>
        <taxon>Pseudomonadati</taxon>
        <taxon>Bacteroidota</taxon>
        <taxon>Bacteroidia</taxon>
        <taxon>Bacteroidales</taxon>
        <taxon>Prevotellaceae</taxon>
        <taxon>Xylanibacter</taxon>
    </lineage>
</organism>
<evidence type="ECO:0000313" key="1">
    <source>
        <dbReference type="EMBL" id="NPD92793.1"/>
    </source>
</evidence>
<dbReference type="Proteomes" id="UP000714420">
    <property type="component" value="Unassembled WGS sequence"/>
</dbReference>
<dbReference type="EMBL" id="JABKKF010000011">
    <property type="protein sequence ID" value="NPD92793.1"/>
    <property type="molecule type" value="Genomic_DNA"/>
</dbReference>
<accession>A0ABX2ANK7</accession>
<reference evidence="1 2" key="1">
    <citation type="submission" date="2020-05" db="EMBL/GenBank/DDBJ databases">
        <title>Distinct polysaccharide utilization as determinants for interspecies competition between intestinal Prevotella spp.</title>
        <authorList>
            <person name="Galvez E.J.C."/>
            <person name="Iljazovic A."/>
            <person name="Strowig T."/>
        </authorList>
    </citation>
    <scope>NUCLEOTIDE SEQUENCE [LARGE SCALE GENOMIC DNA]</scope>
    <source>
        <strain evidence="1 2">PMUR</strain>
    </source>
</reference>
<comment type="caution">
    <text evidence="1">The sequence shown here is derived from an EMBL/GenBank/DDBJ whole genome shotgun (WGS) entry which is preliminary data.</text>
</comment>
<protein>
    <submittedName>
        <fullName evidence="1">DUF3791 domain-containing protein</fullName>
    </submittedName>
</protein>
<sequence length="83" mass="9462">MSDNGYSYPSDIELRNIFASSCVEAAAARIGCSVMEMYARMKNVDLLNKFIYPFYDSLHTQSREVVTSDVLEALNTREQSLKR</sequence>
<evidence type="ECO:0000313" key="2">
    <source>
        <dbReference type="Proteomes" id="UP000714420"/>
    </source>
</evidence>
<keyword evidence="2" id="KW-1185">Reference proteome</keyword>
<dbReference type="InterPro" id="IPR024269">
    <property type="entry name" value="DUF3791"/>
</dbReference>
<name>A0ABX2ANK7_9BACT</name>
<dbReference type="Pfam" id="PF12668">
    <property type="entry name" value="DUF3791"/>
    <property type="match status" value="1"/>
</dbReference>